<dbReference type="Proteomes" id="UP000181901">
    <property type="component" value="Unassembled WGS sequence"/>
</dbReference>
<evidence type="ECO:0000313" key="4">
    <source>
        <dbReference type="Proteomes" id="UP000181901"/>
    </source>
</evidence>
<feature type="domain" description="T6SS Phospholipase effector Tle1-like catalytic" evidence="2">
    <location>
        <begin position="5"/>
        <end position="266"/>
    </location>
</feature>
<evidence type="ECO:0000256" key="1">
    <source>
        <dbReference type="SAM" id="MobiDB-lite"/>
    </source>
</evidence>
<keyword evidence="4" id="KW-1185">Reference proteome</keyword>
<feature type="region of interest" description="Disordered" evidence="1">
    <location>
        <begin position="309"/>
        <end position="345"/>
    </location>
</feature>
<dbReference type="RefSeq" id="WP_071544280.1">
    <property type="nucleotide sequence ID" value="NZ_LKAQ01000001.1"/>
</dbReference>
<feature type="compositionally biased region" description="Basic and acidic residues" evidence="1">
    <location>
        <begin position="309"/>
        <end position="338"/>
    </location>
</feature>
<name>A0A1J5N238_9BACT</name>
<proteinExistence type="predicted"/>
<reference evidence="3 4" key="1">
    <citation type="submission" date="2015-09" db="EMBL/GenBank/DDBJ databases">
        <title>Genome of Desulfovibrio dechloracetivorans BerOc1, a mercury methylating strain isolated from highly hydrocarbons and metals contaminated coastal sediments.</title>
        <authorList>
            <person name="Goni Urriza M."/>
            <person name="Gassie C."/>
            <person name="Bouchez O."/>
            <person name="Klopp C."/>
            <person name="Ranchou-Peyruse A."/>
            <person name="Remy G."/>
        </authorList>
    </citation>
    <scope>NUCLEOTIDE SEQUENCE [LARGE SCALE GENOMIC DNA]</scope>
    <source>
        <strain evidence="3 4">BerOc1</strain>
    </source>
</reference>
<dbReference type="PANTHER" id="PTHR33840">
    <property type="match status" value="1"/>
</dbReference>
<dbReference type="InterPro" id="IPR018712">
    <property type="entry name" value="Tle1-like_cat"/>
</dbReference>
<gene>
    <name evidence="3" type="ORF">BerOc1_00670</name>
</gene>
<sequence>MADGKRIAIFCDGTWNSPDTTSEGVSCATNVVRMAEAVRREGKDGVEQKMFYDPGVGASGSRLRRVFEGATGTGLSKNVREAYRYLSSVYAKGDDLYLFGFSRGAFTARSLAGLIRNSGLLCPEHLDRVGMAYKLYRSRARESHPRAREAVLFRKTYAFEDVTPIKFVGVWDTVGALGNPAWLQSPLSRRNSFHDVALSSKIENAFQALAVDEKRRHFKDSLWVQDDPAPKGQTLEQVWFAGVHSDVGGGYPQTGLSDIPLKWMIDKAKSCGLEFSPFRPGPKPDPMAERHESWKGFYRIIAPHHRKVMQTDHSGESLHPSLERKYREDPSYKPENLRHILGPKP</sequence>
<comment type="caution">
    <text evidence="3">The sequence shown here is derived from an EMBL/GenBank/DDBJ whole genome shotgun (WGS) entry which is preliminary data.</text>
</comment>
<dbReference type="Pfam" id="PF09994">
    <property type="entry name" value="T6SS_Tle1-like_cat"/>
    <property type="match status" value="1"/>
</dbReference>
<dbReference type="PANTHER" id="PTHR33840:SF1">
    <property type="entry name" value="TLE1 PHOSPHOLIPASE DOMAIN-CONTAINING PROTEIN"/>
    <property type="match status" value="1"/>
</dbReference>
<organism evidence="3 4">
    <name type="scientific">Pseudodesulfovibrio hydrargyri</name>
    <dbReference type="NCBI Taxonomy" id="2125990"/>
    <lineage>
        <taxon>Bacteria</taxon>
        <taxon>Pseudomonadati</taxon>
        <taxon>Thermodesulfobacteriota</taxon>
        <taxon>Desulfovibrionia</taxon>
        <taxon>Desulfovibrionales</taxon>
        <taxon>Desulfovibrionaceae</taxon>
    </lineage>
</organism>
<dbReference type="AlphaFoldDB" id="A0A1J5N238"/>
<dbReference type="EMBL" id="LKAQ01000001">
    <property type="protein sequence ID" value="OIQ52196.1"/>
    <property type="molecule type" value="Genomic_DNA"/>
</dbReference>
<evidence type="ECO:0000259" key="2">
    <source>
        <dbReference type="Pfam" id="PF09994"/>
    </source>
</evidence>
<dbReference type="SUPFAM" id="SSF53474">
    <property type="entry name" value="alpha/beta-Hydrolases"/>
    <property type="match status" value="1"/>
</dbReference>
<accession>A0A1J5N238</accession>
<evidence type="ECO:0000313" key="3">
    <source>
        <dbReference type="EMBL" id="OIQ52196.1"/>
    </source>
</evidence>
<protein>
    <recommendedName>
        <fullName evidence="2">T6SS Phospholipase effector Tle1-like catalytic domain-containing protein</fullName>
    </recommendedName>
</protein>
<dbReference type="InterPro" id="IPR029058">
    <property type="entry name" value="AB_hydrolase_fold"/>
</dbReference>